<proteinExistence type="predicted"/>
<protein>
    <submittedName>
        <fullName evidence="3">Phosphotransferase</fullName>
    </submittedName>
</protein>
<dbReference type="KEGG" id="serw:FY030_01030"/>
<organism evidence="3 4">
    <name type="scientific">Ornithinimicrobium pratense</name>
    <dbReference type="NCBI Taxonomy" id="2593973"/>
    <lineage>
        <taxon>Bacteria</taxon>
        <taxon>Bacillati</taxon>
        <taxon>Actinomycetota</taxon>
        <taxon>Actinomycetes</taxon>
        <taxon>Micrococcales</taxon>
        <taxon>Ornithinimicrobiaceae</taxon>
        <taxon>Ornithinimicrobium</taxon>
    </lineage>
</organism>
<evidence type="ECO:0000256" key="1">
    <source>
        <dbReference type="SAM" id="MobiDB-lite"/>
    </source>
</evidence>
<evidence type="ECO:0000313" key="3">
    <source>
        <dbReference type="EMBL" id="QFG67492.1"/>
    </source>
</evidence>
<evidence type="ECO:0000259" key="2">
    <source>
        <dbReference type="Pfam" id="PF01636"/>
    </source>
</evidence>
<dbReference type="OrthoDB" id="5139269at2"/>
<dbReference type="EMBL" id="CP044427">
    <property type="protein sequence ID" value="QFG67492.1"/>
    <property type="molecule type" value="Genomic_DNA"/>
</dbReference>
<dbReference type="SUPFAM" id="SSF56112">
    <property type="entry name" value="Protein kinase-like (PK-like)"/>
    <property type="match status" value="1"/>
</dbReference>
<keyword evidence="3" id="KW-0808">Transferase</keyword>
<name>A0A5J6V2V3_9MICO</name>
<dbReference type="InterPro" id="IPR011009">
    <property type="entry name" value="Kinase-like_dom_sf"/>
</dbReference>
<accession>A0A5J6V2V3</accession>
<dbReference type="RefSeq" id="WP_158059890.1">
    <property type="nucleotide sequence ID" value="NZ_CP044427.1"/>
</dbReference>
<sequence length="405" mass="43893">MSSQAPRARRGPALPPSVRRRLAPARRVISGVAARFATWMDPGQASSGSGPPVVEDRLAAALDIVAQIEASAEVLPEASGPVRLWGRGRVARRPQVHPAVAGLIPRPERQGWEADNPEVRELWSTTAADLVVMAKFDVHERTKLRAAYGEEGLTLAVQPKSPTGVDGIARIVRAHEVVSQHAPHLMTDVLGYGRLPSGLPFVVERWLEGQPLGTSTELTAAAPEILAGLSAVHRGHGFTRVRLSEHWAPLADRWAQTRTIGLIPDGLGGWVERLIARDATMRHSWVHGDLVASNVIRTGERLVLIDWEHSQQAPIMNDAAKLHLFVADPAQLLGAVLDVFDDTGERGPGEAGAYSPVEELALAHAQLISHYPRRSAQLVGHPRAGAYDKQVRRQVERLAEVKDAG</sequence>
<gene>
    <name evidence="3" type="ORF">FY030_01030</name>
</gene>
<dbReference type="Gene3D" id="3.90.1200.10">
    <property type="match status" value="1"/>
</dbReference>
<dbReference type="Proteomes" id="UP000326546">
    <property type="component" value="Chromosome"/>
</dbReference>
<dbReference type="AlphaFoldDB" id="A0A5J6V2V3"/>
<reference evidence="3 4" key="1">
    <citation type="submission" date="2019-09" db="EMBL/GenBank/DDBJ databases">
        <title>Serinicoccus pratensis sp. nov., isolated from meadow soil.</title>
        <authorList>
            <person name="Zhang W."/>
        </authorList>
    </citation>
    <scope>NUCLEOTIDE SEQUENCE [LARGE SCALE GENOMIC DNA]</scope>
    <source>
        <strain evidence="3 4">W204</strain>
    </source>
</reference>
<feature type="domain" description="Aminoglycoside phosphotransferase" evidence="2">
    <location>
        <begin position="170"/>
        <end position="337"/>
    </location>
</feature>
<dbReference type="GO" id="GO:0016740">
    <property type="term" value="F:transferase activity"/>
    <property type="evidence" value="ECO:0007669"/>
    <property type="project" value="UniProtKB-KW"/>
</dbReference>
<dbReference type="Pfam" id="PF01636">
    <property type="entry name" value="APH"/>
    <property type="match status" value="1"/>
</dbReference>
<dbReference type="InterPro" id="IPR002575">
    <property type="entry name" value="Aminoglycoside_PTrfase"/>
</dbReference>
<evidence type="ECO:0000313" key="4">
    <source>
        <dbReference type="Proteomes" id="UP000326546"/>
    </source>
</evidence>
<feature type="region of interest" description="Disordered" evidence="1">
    <location>
        <begin position="1"/>
        <end position="20"/>
    </location>
</feature>
<keyword evidence="4" id="KW-1185">Reference proteome</keyword>